<organism evidence="2 3">
    <name type="scientific">Candidatus Viadribacter manganicus</name>
    <dbReference type="NCBI Taxonomy" id="1759059"/>
    <lineage>
        <taxon>Bacteria</taxon>
        <taxon>Pseudomonadati</taxon>
        <taxon>Pseudomonadota</taxon>
        <taxon>Alphaproteobacteria</taxon>
        <taxon>Hyphomonadales</taxon>
        <taxon>Hyphomonadaceae</taxon>
        <taxon>Candidatus Viadribacter</taxon>
    </lineage>
</organism>
<dbReference type="Proteomes" id="UP000092498">
    <property type="component" value="Chromosome"/>
</dbReference>
<evidence type="ECO:0000313" key="2">
    <source>
        <dbReference type="EMBL" id="ANP45746.1"/>
    </source>
</evidence>
<feature type="transmembrane region" description="Helical" evidence="1">
    <location>
        <begin position="162"/>
        <end position="182"/>
    </location>
</feature>
<feature type="transmembrane region" description="Helical" evidence="1">
    <location>
        <begin position="136"/>
        <end position="156"/>
    </location>
</feature>
<dbReference type="EMBL" id="CP013244">
    <property type="protein sequence ID" value="ANP45746.1"/>
    <property type="molecule type" value="Genomic_DNA"/>
</dbReference>
<dbReference type="OrthoDB" id="8479301at2"/>
<gene>
    <name evidence="2" type="ORF">ATE48_07345</name>
</gene>
<sequence length="197" mass="20451">MPLHYIISELAISMVSAWGAWRLVRAQQLLGASGVALFALAAAIGILRIASGAEALLAPAHRLASQAGGTFALVLIVAQIAKHRGWTAPLLVICAGASGAALASLASAVLGGLIFLVLLVVGAALLATQPHSKHRALAALGFVLMAPNILFIRQSVFLDPALSWHGFHFITALWLIGVVAALRSAQQRSAEPLASHR</sequence>
<reference evidence="2 3" key="1">
    <citation type="submission" date="2015-11" db="EMBL/GenBank/DDBJ databases">
        <title>Whole-Genome Sequence of Candidatus Oderbacter manganicum from the National Park Lower Oder Valley, Germany.</title>
        <authorList>
            <person name="Braun B."/>
            <person name="Liere K."/>
            <person name="Szewzyk U."/>
        </authorList>
    </citation>
    <scope>NUCLEOTIDE SEQUENCE [LARGE SCALE GENOMIC DNA]</scope>
    <source>
        <strain evidence="2 3">OTSz_A_272</strain>
    </source>
</reference>
<feature type="transmembrane region" description="Helical" evidence="1">
    <location>
        <begin position="29"/>
        <end position="51"/>
    </location>
</feature>
<evidence type="ECO:0000313" key="3">
    <source>
        <dbReference type="Proteomes" id="UP000092498"/>
    </source>
</evidence>
<feature type="transmembrane region" description="Helical" evidence="1">
    <location>
        <begin position="112"/>
        <end position="129"/>
    </location>
</feature>
<name>A0A1B1AGQ3_9PROT</name>
<evidence type="ECO:0000256" key="1">
    <source>
        <dbReference type="SAM" id="Phobius"/>
    </source>
</evidence>
<keyword evidence="1" id="KW-0812">Transmembrane</keyword>
<dbReference type="InParanoid" id="A0A1B1AGQ3"/>
<dbReference type="AlphaFoldDB" id="A0A1B1AGQ3"/>
<evidence type="ECO:0008006" key="4">
    <source>
        <dbReference type="Google" id="ProtNLM"/>
    </source>
</evidence>
<accession>A0A1B1AGQ3</accession>
<keyword evidence="3" id="KW-1185">Reference proteome</keyword>
<keyword evidence="1" id="KW-0472">Membrane</keyword>
<dbReference type="KEGG" id="cbot:ATE48_07345"/>
<dbReference type="STRING" id="1759059.ATE48_07345"/>
<protein>
    <recommendedName>
        <fullName evidence="4">Transmembrane protein</fullName>
    </recommendedName>
</protein>
<proteinExistence type="predicted"/>
<keyword evidence="1" id="KW-1133">Transmembrane helix</keyword>
<dbReference type="RefSeq" id="WP_066769582.1">
    <property type="nucleotide sequence ID" value="NZ_CP013244.1"/>
</dbReference>
<feature type="transmembrane region" description="Helical" evidence="1">
    <location>
        <begin position="6"/>
        <end position="24"/>
    </location>
</feature>